<evidence type="ECO:0000256" key="8">
    <source>
        <dbReference type="ARBA" id="ARBA00022989"/>
    </source>
</evidence>
<dbReference type="InterPro" id="IPR004338">
    <property type="entry name" value="NqrB/RnfD"/>
</dbReference>
<feature type="transmembrane region" description="Helical" evidence="10">
    <location>
        <begin position="95"/>
        <end position="113"/>
    </location>
</feature>
<dbReference type="NCBIfam" id="TIGR01946">
    <property type="entry name" value="rnfD"/>
    <property type="match status" value="1"/>
</dbReference>
<evidence type="ECO:0000256" key="10">
    <source>
        <dbReference type="HAMAP-Rule" id="MF_00462"/>
    </source>
</evidence>
<comment type="cofactor">
    <cofactor evidence="10">
        <name>FMN</name>
        <dbReference type="ChEBI" id="CHEBI:58210"/>
    </cofactor>
</comment>
<comment type="caution">
    <text evidence="11">The sequence shown here is derived from an EMBL/GenBank/DDBJ whole genome shotgun (WGS) entry which is preliminary data.</text>
</comment>
<comment type="similarity">
    <text evidence="10">Belongs to the NqrB/RnfD family.</text>
</comment>
<feature type="transmembrane region" description="Helical" evidence="10">
    <location>
        <begin position="44"/>
        <end position="64"/>
    </location>
</feature>
<feature type="transmembrane region" description="Helical" evidence="10">
    <location>
        <begin position="241"/>
        <end position="261"/>
    </location>
</feature>
<evidence type="ECO:0000256" key="3">
    <source>
        <dbReference type="ARBA" id="ARBA00022630"/>
    </source>
</evidence>
<feature type="transmembrane region" description="Helical" evidence="10">
    <location>
        <begin position="20"/>
        <end position="38"/>
    </location>
</feature>
<dbReference type="RefSeq" id="WP_408622101.1">
    <property type="nucleotide sequence ID" value="NZ_JBEQCT010000001.1"/>
</dbReference>
<keyword evidence="7 10" id="KW-0249">Electron transport</keyword>
<dbReference type="Proteomes" id="UP001629953">
    <property type="component" value="Unassembled WGS sequence"/>
</dbReference>
<feature type="transmembrane region" description="Helical" evidence="10">
    <location>
        <begin position="299"/>
        <end position="317"/>
    </location>
</feature>
<feature type="transmembrane region" description="Helical" evidence="10">
    <location>
        <begin position="214"/>
        <end position="234"/>
    </location>
</feature>
<dbReference type="Pfam" id="PF03116">
    <property type="entry name" value="NQR2_RnfD_RnfE"/>
    <property type="match status" value="1"/>
</dbReference>
<keyword evidence="10" id="KW-1003">Cell membrane</keyword>
<protein>
    <recommendedName>
        <fullName evidence="10">Ion-translocating oxidoreductase complex subunit D</fullName>
        <ecNumber evidence="10">7.-.-.-</ecNumber>
    </recommendedName>
    <alternativeName>
        <fullName evidence="10">Rnf electron transport complex subunit D</fullName>
    </alternativeName>
</protein>
<sequence length="355" mass="38146">MKLAILSSPFKRSHQSTRAVMAQVALACIPGVIAQYYYFGIGHLIQIALCIITAWITEGIVVALRKRPVLAILSDNSAFVTAVLLGLSLPGYAPWWVSILGTLFAILLAKHIYGGLGQNIFNPAMAAYVFLLISFPVAMTGWLLPQDLLGNPFTNWDGISLIFTGFTSDGFSLHQMATSADAITQATPLDALRTGLTVGRSAAQVVTSPLFGDFAGIGWGAINGAFLVGGLFLLWRRVIRWHIPLAFIATMLVLSAIGHAYAPERIASPLIELFSGATMFGAFFILTDPVTASTTNKGRLIYASLVGALVFLIRHFGGYPDGVAFGVLIANMCVPLIDHLTQPRVYGYKGKSSHE</sequence>
<keyword evidence="12" id="KW-1185">Reference proteome</keyword>
<dbReference type="PANTHER" id="PTHR30578">
    <property type="entry name" value="ELECTRON TRANSPORT COMPLEX PROTEIN RNFD"/>
    <property type="match status" value="1"/>
</dbReference>
<evidence type="ECO:0000256" key="4">
    <source>
        <dbReference type="ARBA" id="ARBA00022643"/>
    </source>
</evidence>
<accession>A0ABW9G3Z9</accession>
<name>A0ABW9G3Z9_9GAMM</name>
<organism evidence="11 12">
    <name type="scientific">Celerinatantimonas yamalensis</name>
    <dbReference type="NCBI Taxonomy" id="559956"/>
    <lineage>
        <taxon>Bacteria</taxon>
        <taxon>Pseudomonadati</taxon>
        <taxon>Pseudomonadota</taxon>
        <taxon>Gammaproteobacteria</taxon>
        <taxon>Celerinatantimonadaceae</taxon>
        <taxon>Celerinatantimonas</taxon>
    </lineage>
</organism>
<evidence type="ECO:0000256" key="2">
    <source>
        <dbReference type="ARBA" id="ARBA00022553"/>
    </source>
</evidence>
<gene>
    <name evidence="11" type="primary">rsxD</name>
    <name evidence="10" type="synonym">rnfD</name>
    <name evidence="11" type="ORF">ABUE30_02565</name>
</gene>
<proteinExistence type="inferred from homology"/>
<evidence type="ECO:0000256" key="1">
    <source>
        <dbReference type="ARBA" id="ARBA00022448"/>
    </source>
</evidence>
<evidence type="ECO:0000256" key="5">
    <source>
        <dbReference type="ARBA" id="ARBA00022692"/>
    </source>
</evidence>
<dbReference type="HAMAP" id="MF_00462">
    <property type="entry name" value="RsxD_RnfD"/>
    <property type="match status" value="1"/>
</dbReference>
<reference evidence="11 12" key="1">
    <citation type="journal article" date="2013" name="Int. J. Syst. Evol. Microbiol.">
        <title>Celerinatantimonas yamalensis sp. nov., a cold-adapted diazotrophic bacterium from a cold permafrost brine.</title>
        <authorList>
            <person name="Shcherbakova V."/>
            <person name="Chuvilskaya N."/>
            <person name="Rivkina E."/>
            <person name="Demidov N."/>
            <person name="Uchaeva V."/>
            <person name="Suetin S."/>
            <person name="Suzina N."/>
            <person name="Gilichinsky D."/>
        </authorList>
    </citation>
    <scope>NUCLEOTIDE SEQUENCE [LARGE SCALE GENOMIC DNA]</scope>
    <source>
        <strain evidence="11 12">C7</strain>
    </source>
</reference>
<dbReference type="EMBL" id="JBEQCT010000001">
    <property type="protein sequence ID" value="MFM2483955.1"/>
    <property type="molecule type" value="Genomic_DNA"/>
</dbReference>
<keyword evidence="1 10" id="KW-0813">Transport</keyword>
<feature type="modified residue" description="FMN phosphoryl threonine" evidence="10">
    <location>
        <position position="187"/>
    </location>
</feature>
<keyword evidence="8 10" id="KW-1133">Transmembrane helix</keyword>
<dbReference type="PANTHER" id="PTHR30578:SF0">
    <property type="entry name" value="ION-TRANSLOCATING OXIDOREDUCTASE COMPLEX SUBUNIT D"/>
    <property type="match status" value="1"/>
</dbReference>
<comment type="function">
    <text evidence="10">Part of a membrane-bound complex that couples electron transfer with translocation of ions across the membrane.</text>
</comment>
<evidence type="ECO:0000256" key="6">
    <source>
        <dbReference type="ARBA" id="ARBA00022967"/>
    </source>
</evidence>
<feature type="transmembrane region" description="Helical" evidence="10">
    <location>
        <begin position="125"/>
        <end position="144"/>
    </location>
</feature>
<keyword evidence="3 10" id="KW-0285">Flavoprotein</keyword>
<keyword evidence="9 10" id="KW-0472">Membrane</keyword>
<feature type="transmembrane region" description="Helical" evidence="10">
    <location>
        <begin position="267"/>
        <end position="287"/>
    </location>
</feature>
<feature type="transmembrane region" description="Helical" evidence="10">
    <location>
        <begin position="69"/>
        <end position="89"/>
    </location>
</feature>
<keyword evidence="4 10" id="KW-0288">FMN</keyword>
<evidence type="ECO:0000256" key="7">
    <source>
        <dbReference type="ARBA" id="ARBA00022982"/>
    </source>
</evidence>
<evidence type="ECO:0000313" key="11">
    <source>
        <dbReference type="EMBL" id="MFM2483955.1"/>
    </source>
</evidence>
<keyword evidence="5 10" id="KW-0812">Transmembrane</keyword>
<keyword evidence="6 10" id="KW-1278">Translocase</keyword>
<dbReference type="EC" id="7.-.-.-" evidence="10"/>
<dbReference type="NCBIfam" id="NF002011">
    <property type="entry name" value="PRK00816.1"/>
    <property type="match status" value="1"/>
</dbReference>
<evidence type="ECO:0000313" key="12">
    <source>
        <dbReference type="Proteomes" id="UP001629953"/>
    </source>
</evidence>
<keyword evidence="10" id="KW-0997">Cell inner membrane</keyword>
<comment type="subunit">
    <text evidence="10">The complex is composed of six subunits: RnfA, RnfB, RnfC, RnfD, RnfE and RnfG.</text>
</comment>
<comment type="subcellular location">
    <subcellularLocation>
        <location evidence="10">Cell inner membrane</location>
        <topology evidence="10">Multi-pass membrane protein</topology>
    </subcellularLocation>
</comment>
<evidence type="ECO:0000256" key="9">
    <source>
        <dbReference type="ARBA" id="ARBA00023136"/>
    </source>
</evidence>
<dbReference type="InterPro" id="IPR011303">
    <property type="entry name" value="RnfD_bac"/>
</dbReference>
<keyword evidence="2 10" id="KW-0597">Phosphoprotein</keyword>